<evidence type="ECO:0000313" key="7">
    <source>
        <dbReference type="Proteomes" id="UP000538196"/>
    </source>
</evidence>
<dbReference type="Pfam" id="PF00004">
    <property type="entry name" value="AAA"/>
    <property type="match status" value="1"/>
</dbReference>
<organism evidence="6 7">
    <name type="scientific">Leifsonia aquatica</name>
    <name type="common">Corynebacterium aquaticum</name>
    <dbReference type="NCBI Taxonomy" id="144185"/>
    <lineage>
        <taxon>Bacteria</taxon>
        <taxon>Bacillati</taxon>
        <taxon>Actinomycetota</taxon>
        <taxon>Actinomycetes</taxon>
        <taxon>Micrococcales</taxon>
        <taxon>Microbacteriaceae</taxon>
        <taxon>Leifsonia</taxon>
    </lineage>
</organism>
<evidence type="ECO:0000313" key="6">
    <source>
        <dbReference type="EMBL" id="MBB2965597.1"/>
    </source>
</evidence>
<dbReference type="GO" id="GO:0005524">
    <property type="term" value="F:ATP binding"/>
    <property type="evidence" value="ECO:0007669"/>
    <property type="project" value="UniProtKB-KW"/>
</dbReference>
<comment type="caution">
    <text evidence="6">The sequence shown here is derived from an EMBL/GenBank/DDBJ whole genome shotgun (WGS) entry which is preliminary data.</text>
</comment>
<reference evidence="6 7" key="1">
    <citation type="submission" date="2020-08" db="EMBL/GenBank/DDBJ databases">
        <title>Sequencing the genomes of 1000 actinobacteria strains.</title>
        <authorList>
            <person name="Klenk H.-P."/>
        </authorList>
    </citation>
    <scope>NUCLEOTIDE SEQUENCE [LARGE SCALE GENOMIC DNA]</scope>
    <source>
        <strain evidence="6 7">DSM 20146</strain>
    </source>
</reference>
<dbReference type="Proteomes" id="UP000538196">
    <property type="component" value="Unassembled WGS sequence"/>
</dbReference>
<comment type="similarity">
    <text evidence="1 4">Belongs to the AAA ATPase family.</text>
</comment>
<evidence type="ECO:0000256" key="4">
    <source>
        <dbReference type="RuleBase" id="RU003651"/>
    </source>
</evidence>
<protein>
    <submittedName>
        <fullName evidence="6">AAA+ superfamily predicted ATPase</fullName>
    </submittedName>
</protein>
<keyword evidence="7" id="KW-1185">Reference proteome</keyword>
<gene>
    <name evidence="6" type="ORF">FHX33_000329</name>
</gene>
<dbReference type="InterPro" id="IPR050221">
    <property type="entry name" value="26S_Proteasome_ATPase"/>
</dbReference>
<feature type="domain" description="AAA+ ATPase" evidence="5">
    <location>
        <begin position="70"/>
        <end position="225"/>
    </location>
</feature>
<keyword evidence="2 4" id="KW-0547">Nucleotide-binding</keyword>
<dbReference type="CDD" id="cd19481">
    <property type="entry name" value="RecA-like_protease"/>
    <property type="match status" value="1"/>
</dbReference>
<dbReference type="EMBL" id="JACHVP010000001">
    <property type="protein sequence ID" value="MBB2965597.1"/>
    <property type="molecule type" value="Genomic_DNA"/>
</dbReference>
<dbReference type="SUPFAM" id="SSF52540">
    <property type="entry name" value="P-loop containing nucleoside triphosphate hydrolases"/>
    <property type="match status" value="1"/>
</dbReference>
<dbReference type="InterPro" id="IPR003593">
    <property type="entry name" value="AAA+_ATPase"/>
</dbReference>
<dbReference type="AlphaFoldDB" id="A0A7W4UT52"/>
<evidence type="ECO:0000256" key="1">
    <source>
        <dbReference type="ARBA" id="ARBA00006914"/>
    </source>
</evidence>
<dbReference type="Gene3D" id="3.40.50.300">
    <property type="entry name" value="P-loop containing nucleotide triphosphate hydrolases"/>
    <property type="match status" value="1"/>
</dbReference>
<dbReference type="InterPro" id="IPR003960">
    <property type="entry name" value="ATPase_AAA_CS"/>
</dbReference>
<evidence type="ECO:0000259" key="5">
    <source>
        <dbReference type="SMART" id="SM00382"/>
    </source>
</evidence>
<name>A0A7W4UT52_LEIAQ</name>
<proteinExistence type="inferred from homology"/>
<dbReference type="SMART" id="SM00382">
    <property type="entry name" value="AAA"/>
    <property type="match status" value="1"/>
</dbReference>
<dbReference type="PANTHER" id="PTHR23073">
    <property type="entry name" value="26S PROTEASOME REGULATORY SUBUNIT"/>
    <property type="match status" value="1"/>
</dbReference>
<dbReference type="PROSITE" id="PS00674">
    <property type="entry name" value="AAA"/>
    <property type="match status" value="1"/>
</dbReference>
<dbReference type="InterPro" id="IPR027417">
    <property type="entry name" value="P-loop_NTPase"/>
</dbReference>
<dbReference type="GO" id="GO:0016887">
    <property type="term" value="F:ATP hydrolysis activity"/>
    <property type="evidence" value="ECO:0007669"/>
    <property type="project" value="InterPro"/>
</dbReference>
<dbReference type="RefSeq" id="WP_039922222.1">
    <property type="nucleotide sequence ID" value="NZ_JACHVP010000001.1"/>
</dbReference>
<keyword evidence="3 4" id="KW-0067">ATP-binding</keyword>
<sequence>MTSNNELFGNVMEYPDSAARKRFDALVGIDHIKRRLVNEASVLIDPQVLEHWSVRHHGSSLDAVRAVEERTPLIVLAGDVGTGKTELAESVGDPIARSLHLPMLTLYPLSLSARGRGLVGEMSTLITQAFEHVRSSLGQARDVKGNIRNAAILLIDEADAIAQSRELAQMHHEDRAGVNALIRAIDSLRRDKLPVLTVLCSNRSDALDPAIARRAAHVFTFARPTTAQRVHVLTSALTGTGISAGAIEEAARLLGTDNGRAWGATYSDLRQRFVPDLVLSAYGDDTAITESGLTEAAKSFVPTRPFGGTDG</sequence>
<evidence type="ECO:0000256" key="2">
    <source>
        <dbReference type="ARBA" id="ARBA00022741"/>
    </source>
</evidence>
<accession>A0A7W4UT52</accession>
<dbReference type="InterPro" id="IPR003959">
    <property type="entry name" value="ATPase_AAA_core"/>
</dbReference>
<evidence type="ECO:0000256" key="3">
    <source>
        <dbReference type="ARBA" id="ARBA00022840"/>
    </source>
</evidence>